<dbReference type="InterPro" id="IPR024633">
    <property type="entry name" value="DnaA_N_dom"/>
</dbReference>
<keyword evidence="4" id="KW-0547">Nucleotide-binding</keyword>
<evidence type="ECO:0000256" key="7">
    <source>
        <dbReference type="ARBA" id="ARBA00023125"/>
    </source>
</evidence>
<feature type="domain" description="AAA+ ATPase" evidence="10">
    <location>
        <begin position="148"/>
        <end position="282"/>
    </location>
</feature>
<evidence type="ECO:0000259" key="10">
    <source>
        <dbReference type="SMART" id="SM00382"/>
    </source>
</evidence>
<protein>
    <recommendedName>
        <fullName evidence="8">Chromosomal replication initiator protein DnaA</fullName>
    </recommendedName>
</protein>
<feature type="non-terminal residue" evidence="11">
    <location>
        <position position="330"/>
    </location>
</feature>
<dbReference type="Pfam" id="PF11638">
    <property type="entry name" value="DnaA_N"/>
    <property type="match status" value="1"/>
</dbReference>
<gene>
    <name evidence="11" type="ORF">A2192_00400</name>
</gene>
<proteinExistence type="inferred from homology"/>
<dbReference type="InterPro" id="IPR038454">
    <property type="entry name" value="DnaA_N_sf"/>
</dbReference>
<dbReference type="InterPro" id="IPR001957">
    <property type="entry name" value="Chromosome_initiator_DnaA"/>
</dbReference>
<dbReference type="GO" id="GO:0006270">
    <property type="term" value="P:DNA replication initiation"/>
    <property type="evidence" value="ECO:0007669"/>
    <property type="project" value="UniProtKB-UniRule"/>
</dbReference>
<dbReference type="Proteomes" id="UP000179274">
    <property type="component" value="Unassembled WGS sequence"/>
</dbReference>
<comment type="similarity">
    <text evidence="1 9">Belongs to the DnaA family.</text>
</comment>
<dbReference type="GO" id="GO:0006275">
    <property type="term" value="P:regulation of DNA replication"/>
    <property type="evidence" value="ECO:0007669"/>
    <property type="project" value="UniProtKB-UniRule"/>
</dbReference>
<evidence type="ECO:0000256" key="8">
    <source>
        <dbReference type="NCBIfam" id="TIGR00362"/>
    </source>
</evidence>
<dbReference type="InterPro" id="IPR027417">
    <property type="entry name" value="P-loop_NTPase"/>
</dbReference>
<dbReference type="SMART" id="SM00382">
    <property type="entry name" value="AAA"/>
    <property type="match status" value="1"/>
</dbReference>
<keyword evidence="7" id="KW-0238">DNA-binding</keyword>
<reference evidence="11 12" key="1">
    <citation type="journal article" date="2016" name="Nat. Commun.">
        <title>Thousands of microbial genomes shed light on interconnected biogeochemical processes in an aquifer system.</title>
        <authorList>
            <person name="Anantharaman K."/>
            <person name="Brown C.T."/>
            <person name="Hug L.A."/>
            <person name="Sharon I."/>
            <person name="Castelle C.J."/>
            <person name="Probst A.J."/>
            <person name="Thomas B.C."/>
            <person name="Singh A."/>
            <person name="Wilkins M.J."/>
            <person name="Karaoz U."/>
            <person name="Brodie E.L."/>
            <person name="Williams K.H."/>
            <person name="Hubbard S.S."/>
            <person name="Banfield J.F."/>
        </authorList>
    </citation>
    <scope>NUCLEOTIDE SEQUENCE [LARGE SCALE GENOMIC DNA]</scope>
</reference>
<dbReference type="InterPro" id="IPR020591">
    <property type="entry name" value="Chromosome_initiator_DnaA-like"/>
</dbReference>
<keyword evidence="6" id="KW-0446">Lipid-binding</keyword>
<evidence type="ECO:0000256" key="1">
    <source>
        <dbReference type="ARBA" id="ARBA00006583"/>
    </source>
</evidence>
<evidence type="ECO:0000256" key="3">
    <source>
        <dbReference type="ARBA" id="ARBA00022705"/>
    </source>
</evidence>
<evidence type="ECO:0000256" key="6">
    <source>
        <dbReference type="ARBA" id="ARBA00023121"/>
    </source>
</evidence>
<keyword evidence="2" id="KW-0963">Cytoplasm</keyword>
<dbReference type="NCBIfam" id="TIGR00362">
    <property type="entry name" value="DnaA"/>
    <property type="match status" value="1"/>
</dbReference>
<dbReference type="FunFam" id="3.40.50.300:FF:000668">
    <property type="entry name" value="Chromosomal replication initiator protein DnaA"/>
    <property type="match status" value="1"/>
</dbReference>
<keyword evidence="5" id="KW-0067">ATP-binding</keyword>
<evidence type="ECO:0000313" key="12">
    <source>
        <dbReference type="Proteomes" id="UP000179274"/>
    </source>
</evidence>
<dbReference type="InterPro" id="IPR003593">
    <property type="entry name" value="AAA+_ATPase"/>
</dbReference>
<keyword evidence="3 9" id="KW-0235">DNA replication</keyword>
<dbReference type="PRINTS" id="PR00051">
    <property type="entry name" value="DNAA"/>
</dbReference>
<comment type="caution">
    <text evidence="11">The sequence shown here is derived from an EMBL/GenBank/DDBJ whole genome shotgun (WGS) entry which is preliminary data.</text>
</comment>
<dbReference type="PANTHER" id="PTHR30050:SF2">
    <property type="entry name" value="CHROMOSOMAL REPLICATION INITIATOR PROTEIN DNAA"/>
    <property type="match status" value="1"/>
</dbReference>
<organism evidence="11 12">
    <name type="scientific">Candidatus Nomurabacteria bacterium RIFOXYA1_FULL_35_17</name>
    <dbReference type="NCBI Taxonomy" id="1801798"/>
    <lineage>
        <taxon>Bacteria</taxon>
        <taxon>Candidatus Nomuraibacteriota</taxon>
    </lineage>
</organism>
<dbReference type="Gene3D" id="1.10.8.60">
    <property type="match status" value="1"/>
</dbReference>
<dbReference type="AlphaFoldDB" id="A0A1F6YHN5"/>
<evidence type="ECO:0000256" key="9">
    <source>
        <dbReference type="RuleBase" id="RU004227"/>
    </source>
</evidence>
<evidence type="ECO:0000256" key="2">
    <source>
        <dbReference type="ARBA" id="ARBA00022490"/>
    </source>
</evidence>
<dbReference type="Gene3D" id="3.30.300.180">
    <property type="match status" value="1"/>
</dbReference>
<name>A0A1F6YHN5_9BACT</name>
<dbReference type="Gene3D" id="3.40.50.300">
    <property type="entry name" value="P-loop containing nucleotide triphosphate hydrolases"/>
    <property type="match status" value="1"/>
</dbReference>
<dbReference type="SUPFAM" id="SSF52540">
    <property type="entry name" value="P-loop containing nucleoside triphosphate hydrolases"/>
    <property type="match status" value="1"/>
</dbReference>
<dbReference type="GO" id="GO:0003688">
    <property type="term" value="F:DNA replication origin binding"/>
    <property type="evidence" value="ECO:0007669"/>
    <property type="project" value="UniProtKB-UniRule"/>
</dbReference>
<dbReference type="EMBL" id="MFVW01000031">
    <property type="protein sequence ID" value="OGJ05800.1"/>
    <property type="molecule type" value="Genomic_DNA"/>
</dbReference>
<dbReference type="InterPro" id="IPR013317">
    <property type="entry name" value="DnaA_dom"/>
</dbReference>
<dbReference type="GO" id="GO:0008289">
    <property type="term" value="F:lipid binding"/>
    <property type="evidence" value="ECO:0007669"/>
    <property type="project" value="UniProtKB-KW"/>
</dbReference>
<dbReference type="GO" id="GO:0005886">
    <property type="term" value="C:plasma membrane"/>
    <property type="evidence" value="ECO:0007669"/>
    <property type="project" value="TreeGrafter"/>
</dbReference>
<sequence length="330" mass="38184">MNTKQLWKNCLVEIEAGISRANFSTWFKNTSIIKEEAGIIYIGVPNEFVRDWLINKYHKLITKIIADSYENMRAVEYTITKTEVIKQELPTIKENESYVNKELPLKDLYINPEDNLNPRYHFNSFIVGSFNELAYAASLAIIDNPGTKYNPFFIYGGTGLGKTHLIQAVGNSIKEKYPNKKVHYMTLEKFATDFINSLQNNKANSFKEKYRKYDLLIIDDIQFIGKMEKIQEELFHTFNTFHENNKQIIFSSDKHPNYIPELADRLKSRFAAGMIVDISPPEYESRMAILKVKLQELNIELDPEIVEYLAVAVDGNIRELEGSLNIIVCQ</sequence>
<dbReference type="PANTHER" id="PTHR30050">
    <property type="entry name" value="CHROMOSOMAL REPLICATION INITIATOR PROTEIN DNAA"/>
    <property type="match status" value="1"/>
</dbReference>
<evidence type="ECO:0000313" key="11">
    <source>
        <dbReference type="EMBL" id="OGJ05800.1"/>
    </source>
</evidence>
<dbReference type="CDD" id="cd00009">
    <property type="entry name" value="AAA"/>
    <property type="match status" value="1"/>
</dbReference>
<evidence type="ECO:0000256" key="5">
    <source>
        <dbReference type="ARBA" id="ARBA00022840"/>
    </source>
</evidence>
<accession>A0A1F6YHN5</accession>
<dbReference type="Pfam" id="PF00308">
    <property type="entry name" value="Bac_DnaA"/>
    <property type="match status" value="1"/>
</dbReference>
<evidence type="ECO:0000256" key="4">
    <source>
        <dbReference type="ARBA" id="ARBA00022741"/>
    </source>
</evidence>
<dbReference type="GO" id="GO:0005524">
    <property type="term" value="F:ATP binding"/>
    <property type="evidence" value="ECO:0007669"/>
    <property type="project" value="UniProtKB-UniRule"/>
</dbReference>